<dbReference type="InterPro" id="IPR006094">
    <property type="entry name" value="Oxid_FAD_bind_N"/>
</dbReference>
<dbReference type="InterPro" id="IPR016164">
    <property type="entry name" value="FAD-linked_Oxase-like_C"/>
</dbReference>
<dbReference type="InterPro" id="IPR016166">
    <property type="entry name" value="FAD-bd_PCMH"/>
</dbReference>
<protein>
    <submittedName>
        <fullName evidence="7">FAD-binding oxidoreductase</fullName>
    </submittedName>
</protein>
<comment type="cofactor">
    <cofactor evidence="1">
        <name>FAD</name>
        <dbReference type="ChEBI" id="CHEBI:57692"/>
    </cofactor>
</comment>
<keyword evidence="3" id="KW-0285">Flavoprotein</keyword>
<keyword evidence="4" id="KW-0274">FAD</keyword>
<evidence type="ECO:0000256" key="4">
    <source>
        <dbReference type="ARBA" id="ARBA00022827"/>
    </source>
</evidence>
<evidence type="ECO:0000313" key="7">
    <source>
        <dbReference type="EMBL" id="MES0875260.1"/>
    </source>
</evidence>
<dbReference type="InterPro" id="IPR016171">
    <property type="entry name" value="Vanillyl_alc_oxidase_C-sub2"/>
</dbReference>
<name>A0ABV2AEN0_9GAMM</name>
<dbReference type="Pfam" id="PF01565">
    <property type="entry name" value="FAD_binding_4"/>
    <property type="match status" value="1"/>
</dbReference>
<dbReference type="InterPro" id="IPR016169">
    <property type="entry name" value="FAD-bd_PCMH_sub2"/>
</dbReference>
<sequence length="457" mass="49890">MSSVIDALRRAIGAAQVLDARAAAERASSYWDPSPLQARALVRPRSTAEVSSVLRICHAYDQKVVTHGGLTGCVEGATSDADTVVLSLERMQAIEDIDPIGRTATVQAGVVLQRLQEAVREHGLIFPLDLGARGSCTIGGNVATNAGGINVIRYGMMRTRVLGLEAVLADGTVLSSMNHMLKNNAGYDLKQLFIGSEGTLGVVTRVVVRLEEATQSRNSAMVGLASFAHVTGLLKRLQQRLGGTLSAFEAMWGDYFRDVTEPGFHRAPLGRDHAYYVILEAEGADAETDTPRFIAVMERALDEGLIADAVIPQSEAERRALWEIRENFQPLYRRQPIFLYDVSLPIREMETYVAEVQARLKRRWPASRCDVIGHIGDGNLHFFVHPGSSGDDLHAQADEDVYTPLAPIGGSISAEHGIGTEKRRHLGISRTRAEIALMRTLKRTLDPKNLLNPGKVL</sequence>
<evidence type="ECO:0000256" key="3">
    <source>
        <dbReference type="ARBA" id="ARBA00022630"/>
    </source>
</evidence>
<comment type="caution">
    <text evidence="7">The sequence shown here is derived from an EMBL/GenBank/DDBJ whole genome shotgun (WGS) entry which is preliminary data.</text>
</comment>
<keyword evidence="8" id="KW-1185">Reference proteome</keyword>
<dbReference type="SUPFAM" id="SSF55103">
    <property type="entry name" value="FAD-linked oxidases, C-terminal domain"/>
    <property type="match status" value="1"/>
</dbReference>
<accession>A0ABV2AEN0</accession>
<dbReference type="Gene3D" id="3.30.465.10">
    <property type="match status" value="1"/>
</dbReference>
<evidence type="ECO:0000256" key="2">
    <source>
        <dbReference type="ARBA" id="ARBA00008000"/>
    </source>
</evidence>
<dbReference type="PANTHER" id="PTHR43716">
    <property type="entry name" value="D-2-HYDROXYGLUTARATE DEHYDROGENASE, MITOCHONDRIAL"/>
    <property type="match status" value="1"/>
</dbReference>
<dbReference type="PROSITE" id="PS51387">
    <property type="entry name" value="FAD_PCMH"/>
    <property type="match status" value="1"/>
</dbReference>
<dbReference type="Proteomes" id="UP001465331">
    <property type="component" value="Unassembled WGS sequence"/>
</dbReference>
<gene>
    <name evidence="7" type="ORF">ABSH63_14755</name>
</gene>
<dbReference type="Pfam" id="PF02913">
    <property type="entry name" value="FAD-oxidase_C"/>
    <property type="match status" value="1"/>
</dbReference>
<feature type="domain" description="FAD-binding PCMH-type" evidence="6">
    <location>
        <begin position="34"/>
        <end position="213"/>
    </location>
</feature>
<keyword evidence="5" id="KW-0560">Oxidoreductase</keyword>
<reference evidence="7 8" key="1">
    <citation type="submission" date="2024-06" db="EMBL/GenBank/DDBJ databases">
        <authorList>
            <person name="Li Z."/>
            <person name="Jiang Y."/>
        </authorList>
    </citation>
    <scope>NUCLEOTIDE SEQUENCE [LARGE SCALE GENOMIC DNA]</scope>
    <source>
        <strain evidence="7 8">HSW-8</strain>
    </source>
</reference>
<dbReference type="RefSeq" id="WP_352890738.1">
    <property type="nucleotide sequence ID" value="NZ_JBEPIJ010000025.1"/>
</dbReference>
<comment type="similarity">
    <text evidence="2">Belongs to the FAD-binding oxidoreductase/transferase type 4 family.</text>
</comment>
<evidence type="ECO:0000313" key="8">
    <source>
        <dbReference type="Proteomes" id="UP001465331"/>
    </source>
</evidence>
<dbReference type="InterPro" id="IPR051264">
    <property type="entry name" value="FAD-oxidored/transferase_4"/>
</dbReference>
<evidence type="ECO:0000256" key="1">
    <source>
        <dbReference type="ARBA" id="ARBA00001974"/>
    </source>
</evidence>
<dbReference type="Gene3D" id="1.10.45.10">
    <property type="entry name" value="Vanillyl-alcohol Oxidase, Chain A, domain 4"/>
    <property type="match status" value="1"/>
</dbReference>
<dbReference type="Gene3D" id="3.30.70.2190">
    <property type="match status" value="1"/>
</dbReference>
<dbReference type="EMBL" id="JBEPIJ010000025">
    <property type="protein sequence ID" value="MES0875260.1"/>
    <property type="molecule type" value="Genomic_DNA"/>
</dbReference>
<dbReference type="InterPro" id="IPR036318">
    <property type="entry name" value="FAD-bd_PCMH-like_sf"/>
</dbReference>
<proteinExistence type="inferred from homology"/>
<evidence type="ECO:0000256" key="5">
    <source>
        <dbReference type="ARBA" id="ARBA00023002"/>
    </source>
</evidence>
<evidence type="ECO:0000259" key="6">
    <source>
        <dbReference type="PROSITE" id="PS51387"/>
    </source>
</evidence>
<organism evidence="7 8">
    <name type="scientific">Sinimarinibacterium thermocellulolyticum</name>
    <dbReference type="NCBI Taxonomy" id="3170016"/>
    <lineage>
        <taxon>Bacteria</taxon>
        <taxon>Pseudomonadati</taxon>
        <taxon>Pseudomonadota</taxon>
        <taxon>Gammaproteobacteria</taxon>
        <taxon>Nevskiales</taxon>
        <taxon>Nevskiaceae</taxon>
        <taxon>Sinimarinibacterium</taxon>
    </lineage>
</organism>
<dbReference type="PANTHER" id="PTHR43716:SF1">
    <property type="entry name" value="D-2-HYDROXYGLUTARATE DEHYDROGENASE, MITOCHONDRIAL"/>
    <property type="match status" value="1"/>
</dbReference>
<dbReference type="SUPFAM" id="SSF56176">
    <property type="entry name" value="FAD-binding/transporter-associated domain-like"/>
    <property type="match status" value="1"/>
</dbReference>
<dbReference type="InterPro" id="IPR004113">
    <property type="entry name" value="FAD-bd_oxidored_4_C"/>
</dbReference>
<dbReference type="Gene3D" id="3.30.70.2740">
    <property type="match status" value="1"/>
</dbReference>